<accession>A0ABV9I188</accession>
<feature type="chain" id="PRO_5045849954" evidence="2">
    <location>
        <begin position="22"/>
        <end position="53"/>
    </location>
</feature>
<sequence>MKTIFYILIVLVMGTSVTSCSTDPIDEEFPIEGTVGEDGEVENDPEEEEDGTN</sequence>
<keyword evidence="2" id="KW-0732">Signal</keyword>
<keyword evidence="4" id="KW-1185">Reference proteome</keyword>
<comment type="caution">
    <text evidence="3">The sequence shown here is derived from an EMBL/GenBank/DDBJ whole genome shotgun (WGS) entry which is preliminary data.</text>
</comment>
<evidence type="ECO:0000256" key="2">
    <source>
        <dbReference type="SAM" id="SignalP"/>
    </source>
</evidence>
<protein>
    <submittedName>
        <fullName evidence="3">Uncharacterized protein</fullName>
    </submittedName>
</protein>
<evidence type="ECO:0000313" key="4">
    <source>
        <dbReference type="Proteomes" id="UP001596043"/>
    </source>
</evidence>
<evidence type="ECO:0000256" key="1">
    <source>
        <dbReference type="SAM" id="MobiDB-lite"/>
    </source>
</evidence>
<reference evidence="4" key="1">
    <citation type="journal article" date="2019" name="Int. J. Syst. Evol. Microbiol.">
        <title>The Global Catalogue of Microorganisms (GCM) 10K type strain sequencing project: providing services to taxonomists for standard genome sequencing and annotation.</title>
        <authorList>
            <consortium name="The Broad Institute Genomics Platform"/>
            <consortium name="The Broad Institute Genome Sequencing Center for Infectious Disease"/>
            <person name="Wu L."/>
            <person name="Ma J."/>
        </authorList>
    </citation>
    <scope>NUCLEOTIDE SEQUENCE [LARGE SCALE GENOMIC DNA]</scope>
    <source>
        <strain evidence="4">YJ-61-S</strain>
    </source>
</reference>
<feature type="compositionally biased region" description="Acidic residues" evidence="1">
    <location>
        <begin position="24"/>
        <end position="53"/>
    </location>
</feature>
<organism evidence="3 4">
    <name type="scientific">Dokdonia ponticola</name>
    <dbReference type="NCBI Taxonomy" id="2041041"/>
    <lineage>
        <taxon>Bacteria</taxon>
        <taxon>Pseudomonadati</taxon>
        <taxon>Bacteroidota</taxon>
        <taxon>Flavobacteriia</taxon>
        <taxon>Flavobacteriales</taxon>
        <taxon>Flavobacteriaceae</taxon>
        <taxon>Dokdonia</taxon>
    </lineage>
</organism>
<dbReference type="PROSITE" id="PS51257">
    <property type="entry name" value="PROKAR_LIPOPROTEIN"/>
    <property type="match status" value="1"/>
</dbReference>
<evidence type="ECO:0000313" key="3">
    <source>
        <dbReference type="EMBL" id="MFC4635485.1"/>
    </source>
</evidence>
<dbReference type="EMBL" id="JBHSFV010000010">
    <property type="protein sequence ID" value="MFC4635485.1"/>
    <property type="molecule type" value="Genomic_DNA"/>
</dbReference>
<gene>
    <name evidence="3" type="ORF">ACFO3O_16365</name>
</gene>
<feature type="signal peptide" evidence="2">
    <location>
        <begin position="1"/>
        <end position="21"/>
    </location>
</feature>
<name>A0ABV9I188_9FLAO</name>
<dbReference type="RefSeq" id="WP_379980743.1">
    <property type="nucleotide sequence ID" value="NZ_JBHSFV010000010.1"/>
</dbReference>
<dbReference type="Proteomes" id="UP001596043">
    <property type="component" value="Unassembled WGS sequence"/>
</dbReference>
<feature type="region of interest" description="Disordered" evidence="1">
    <location>
        <begin position="21"/>
        <end position="53"/>
    </location>
</feature>
<proteinExistence type="predicted"/>